<evidence type="ECO:0000256" key="1">
    <source>
        <dbReference type="SAM" id="MobiDB-lite"/>
    </source>
</evidence>
<evidence type="ECO:0000313" key="2">
    <source>
        <dbReference type="EMBL" id="CAF4226500.1"/>
    </source>
</evidence>
<reference evidence="2" key="1">
    <citation type="submission" date="2021-02" db="EMBL/GenBank/DDBJ databases">
        <authorList>
            <person name="Nowell W R."/>
        </authorList>
    </citation>
    <scope>NUCLEOTIDE SEQUENCE</scope>
</reference>
<organism evidence="2 3">
    <name type="scientific">Adineta steineri</name>
    <dbReference type="NCBI Taxonomy" id="433720"/>
    <lineage>
        <taxon>Eukaryota</taxon>
        <taxon>Metazoa</taxon>
        <taxon>Spiralia</taxon>
        <taxon>Gnathifera</taxon>
        <taxon>Rotifera</taxon>
        <taxon>Eurotatoria</taxon>
        <taxon>Bdelloidea</taxon>
        <taxon>Adinetida</taxon>
        <taxon>Adinetidae</taxon>
        <taxon>Adineta</taxon>
    </lineage>
</organism>
<gene>
    <name evidence="2" type="ORF">KXQ929_LOCUS41492</name>
</gene>
<dbReference type="AlphaFoldDB" id="A0A820CPQ1"/>
<dbReference type="EMBL" id="CAJOBB010009359">
    <property type="protein sequence ID" value="CAF4226500.1"/>
    <property type="molecule type" value="Genomic_DNA"/>
</dbReference>
<dbReference type="Proteomes" id="UP000663868">
    <property type="component" value="Unassembled WGS sequence"/>
</dbReference>
<sequence>MDFFIPTRKHFAKRQQLHKRPCLYETKQSPSSRHTKNNSNELTPSLTAFRRKKALHGIQVDTPKFKPIATPSHTKHRP</sequence>
<proteinExistence type="predicted"/>
<protein>
    <submittedName>
        <fullName evidence="2">Uncharacterized protein</fullName>
    </submittedName>
</protein>
<accession>A0A820CPQ1</accession>
<feature type="compositionally biased region" description="Polar residues" evidence="1">
    <location>
        <begin position="26"/>
        <end position="46"/>
    </location>
</feature>
<comment type="caution">
    <text evidence="2">The sequence shown here is derived from an EMBL/GenBank/DDBJ whole genome shotgun (WGS) entry which is preliminary data.</text>
</comment>
<feature type="region of interest" description="Disordered" evidence="1">
    <location>
        <begin position="22"/>
        <end position="78"/>
    </location>
</feature>
<evidence type="ECO:0000313" key="3">
    <source>
        <dbReference type="Proteomes" id="UP000663868"/>
    </source>
</evidence>
<name>A0A820CPQ1_9BILA</name>